<evidence type="ECO:0000313" key="1">
    <source>
        <dbReference type="EMBL" id="MCB8883895.1"/>
    </source>
</evidence>
<comment type="caution">
    <text evidence="1">The sequence shown here is derived from an EMBL/GenBank/DDBJ whole genome shotgun (WGS) entry which is preliminary data.</text>
</comment>
<accession>A0A963Z897</accession>
<protein>
    <recommendedName>
        <fullName evidence="3">Transposase</fullName>
    </recommendedName>
</protein>
<proteinExistence type="predicted"/>
<evidence type="ECO:0008006" key="3">
    <source>
        <dbReference type="Google" id="ProtNLM"/>
    </source>
</evidence>
<sequence>MTRESGDPGGFDPGKKIKGRRQYIVTNTAGHLVGLVVHIASIRVEMAL</sequence>
<evidence type="ECO:0000313" key="2">
    <source>
        <dbReference type="Proteomes" id="UP000721844"/>
    </source>
</evidence>
<keyword evidence="2" id="KW-1185">Reference proteome</keyword>
<dbReference type="AlphaFoldDB" id="A0A963Z897"/>
<organism evidence="1 2">
    <name type="scientific">Acidisoma cellulosilyticum</name>
    <dbReference type="NCBI Taxonomy" id="2802395"/>
    <lineage>
        <taxon>Bacteria</taxon>
        <taxon>Pseudomonadati</taxon>
        <taxon>Pseudomonadota</taxon>
        <taxon>Alphaproteobacteria</taxon>
        <taxon>Acetobacterales</taxon>
        <taxon>Acidocellaceae</taxon>
        <taxon>Acidisoma</taxon>
    </lineage>
</organism>
<name>A0A963Z897_9PROT</name>
<dbReference type="EMBL" id="JAESVA010000018">
    <property type="protein sequence ID" value="MCB8883895.1"/>
    <property type="molecule type" value="Genomic_DNA"/>
</dbReference>
<dbReference type="Proteomes" id="UP000721844">
    <property type="component" value="Unassembled WGS sequence"/>
</dbReference>
<gene>
    <name evidence="1" type="ORF">ACELLULO517_26855</name>
</gene>
<reference evidence="1 2" key="1">
    <citation type="journal article" date="2021" name="Microorganisms">
        <title>Acidisoma silvae sp. nov. and Acidisomacellulosilytica sp. nov., Two Acidophilic Bacteria Isolated from Decaying Wood, Hydrolyzing Cellulose and Producing Poly-3-hydroxybutyrate.</title>
        <authorList>
            <person name="Mieszkin S."/>
            <person name="Pouder E."/>
            <person name="Uroz S."/>
            <person name="Simon-Colin C."/>
            <person name="Alain K."/>
        </authorList>
    </citation>
    <scope>NUCLEOTIDE SEQUENCE [LARGE SCALE GENOMIC DNA]</scope>
    <source>
        <strain evidence="1 2">HW T5.17</strain>
    </source>
</reference>